<gene>
    <name evidence="1" type="ORF">N7509_008267</name>
</gene>
<dbReference type="GeneID" id="81371884"/>
<dbReference type="EMBL" id="JAPZBU010000009">
    <property type="protein sequence ID" value="KAJ5385726.1"/>
    <property type="molecule type" value="Genomic_DNA"/>
</dbReference>
<protein>
    <submittedName>
        <fullName evidence="1">Uncharacterized protein</fullName>
    </submittedName>
</protein>
<name>A0A9W9VM88_9EURO</name>
<dbReference type="RefSeq" id="XP_056483524.1">
    <property type="nucleotide sequence ID" value="XM_056632904.1"/>
</dbReference>
<keyword evidence="2" id="KW-1185">Reference proteome</keyword>
<accession>A0A9W9VM88</accession>
<evidence type="ECO:0000313" key="1">
    <source>
        <dbReference type="EMBL" id="KAJ5385726.1"/>
    </source>
</evidence>
<reference evidence="1" key="1">
    <citation type="submission" date="2022-12" db="EMBL/GenBank/DDBJ databases">
        <authorList>
            <person name="Petersen C."/>
        </authorList>
    </citation>
    <scope>NUCLEOTIDE SEQUENCE</scope>
    <source>
        <strain evidence="1">IBT 29677</strain>
    </source>
</reference>
<reference evidence="1" key="2">
    <citation type="journal article" date="2023" name="IMA Fungus">
        <title>Comparative genomic study of the Penicillium genus elucidates a diverse pangenome and 15 lateral gene transfer events.</title>
        <authorList>
            <person name="Petersen C."/>
            <person name="Sorensen T."/>
            <person name="Nielsen M.R."/>
            <person name="Sondergaard T.E."/>
            <person name="Sorensen J.L."/>
            <person name="Fitzpatrick D.A."/>
            <person name="Frisvad J.C."/>
            <person name="Nielsen K.L."/>
        </authorList>
    </citation>
    <scope>NUCLEOTIDE SEQUENCE</scope>
    <source>
        <strain evidence="1">IBT 29677</strain>
    </source>
</reference>
<sequence length="105" mass="12093">MAVYAEFSRADWLNFTPVDGLVRTWNAWPLSNVRAALNRLIEWALIRPASVASSYYPGIPFNSPENYTSLQDRWTHVANYAVWPESVGYFTRTTPSFLTMSRLML</sequence>
<dbReference type="AlphaFoldDB" id="A0A9W9VM88"/>
<proteinExistence type="predicted"/>
<organism evidence="1 2">
    <name type="scientific">Penicillium cosmopolitanum</name>
    <dbReference type="NCBI Taxonomy" id="1131564"/>
    <lineage>
        <taxon>Eukaryota</taxon>
        <taxon>Fungi</taxon>
        <taxon>Dikarya</taxon>
        <taxon>Ascomycota</taxon>
        <taxon>Pezizomycotina</taxon>
        <taxon>Eurotiomycetes</taxon>
        <taxon>Eurotiomycetidae</taxon>
        <taxon>Eurotiales</taxon>
        <taxon>Aspergillaceae</taxon>
        <taxon>Penicillium</taxon>
    </lineage>
</organism>
<dbReference type="Proteomes" id="UP001147747">
    <property type="component" value="Unassembled WGS sequence"/>
</dbReference>
<comment type="caution">
    <text evidence="1">The sequence shown here is derived from an EMBL/GenBank/DDBJ whole genome shotgun (WGS) entry which is preliminary data.</text>
</comment>
<evidence type="ECO:0000313" key="2">
    <source>
        <dbReference type="Proteomes" id="UP001147747"/>
    </source>
</evidence>